<organism evidence="7 8">
    <name type="scientific">Mucilaginibacter agri</name>
    <dbReference type="NCBI Taxonomy" id="2695265"/>
    <lineage>
        <taxon>Bacteria</taxon>
        <taxon>Pseudomonadati</taxon>
        <taxon>Bacteroidota</taxon>
        <taxon>Sphingobacteriia</taxon>
        <taxon>Sphingobacteriales</taxon>
        <taxon>Sphingobacteriaceae</taxon>
        <taxon>Mucilaginibacter</taxon>
    </lineage>
</organism>
<evidence type="ECO:0000256" key="3">
    <source>
        <dbReference type="ARBA" id="ARBA00022989"/>
    </source>
</evidence>
<name>A0A965ZGH7_9SPHI</name>
<keyword evidence="4 5" id="KW-0472">Membrane</keyword>
<proteinExistence type="predicted"/>
<reference evidence="7" key="1">
    <citation type="submission" date="2020-01" db="EMBL/GenBank/DDBJ databases">
        <authorList>
            <person name="Seo Y.L."/>
        </authorList>
    </citation>
    <scope>NUCLEOTIDE SEQUENCE</scope>
    <source>
        <strain evidence="7">R11</strain>
    </source>
</reference>
<evidence type="ECO:0000313" key="8">
    <source>
        <dbReference type="Proteomes" id="UP000638732"/>
    </source>
</evidence>
<dbReference type="Proteomes" id="UP000638732">
    <property type="component" value="Unassembled WGS sequence"/>
</dbReference>
<dbReference type="EMBL" id="WWEO01000041">
    <property type="protein sequence ID" value="NCD69347.1"/>
    <property type="molecule type" value="Genomic_DNA"/>
</dbReference>
<evidence type="ECO:0000313" key="7">
    <source>
        <dbReference type="EMBL" id="NCD69347.1"/>
    </source>
</evidence>
<dbReference type="GO" id="GO:0016020">
    <property type="term" value="C:membrane"/>
    <property type="evidence" value="ECO:0007669"/>
    <property type="project" value="UniProtKB-SubCell"/>
</dbReference>
<keyword evidence="3 5" id="KW-1133">Transmembrane helix</keyword>
<evidence type="ECO:0000256" key="5">
    <source>
        <dbReference type="SAM" id="Phobius"/>
    </source>
</evidence>
<feature type="domain" description="TM2" evidence="6">
    <location>
        <begin position="50"/>
        <end position="93"/>
    </location>
</feature>
<sequence length="118" mass="13387">MSVNPFTTLPGATYEEINFLQHITTGLSDTQMQSFLNIYYGRRKSPQDIMIFILLGFVGIAGVHKFLTGQIVMGILYLFSAGFCFVMTIIDLINYKNLTNEYNEKMAFESVNIARLNP</sequence>
<evidence type="ECO:0000256" key="4">
    <source>
        <dbReference type="ARBA" id="ARBA00023136"/>
    </source>
</evidence>
<keyword evidence="2 5" id="KW-0812">Transmembrane</keyword>
<evidence type="ECO:0000256" key="1">
    <source>
        <dbReference type="ARBA" id="ARBA00004141"/>
    </source>
</evidence>
<dbReference type="AlphaFoldDB" id="A0A965ZGH7"/>
<feature type="transmembrane region" description="Helical" evidence="5">
    <location>
        <begin position="73"/>
        <end position="95"/>
    </location>
</feature>
<dbReference type="Pfam" id="PF05154">
    <property type="entry name" value="TM2"/>
    <property type="match status" value="1"/>
</dbReference>
<dbReference type="InterPro" id="IPR007829">
    <property type="entry name" value="TM2"/>
</dbReference>
<protein>
    <submittedName>
        <fullName evidence="7">NINE protein</fullName>
    </submittedName>
</protein>
<feature type="transmembrane region" description="Helical" evidence="5">
    <location>
        <begin position="49"/>
        <end position="67"/>
    </location>
</feature>
<keyword evidence="8" id="KW-1185">Reference proteome</keyword>
<reference evidence="7" key="2">
    <citation type="submission" date="2020-10" db="EMBL/GenBank/DDBJ databases">
        <title>Mucilaginibacter sp. nov., isolated from soil.</title>
        <authorList>
            <person name="Jeon C.O."/>
        </authorList>
    </citation>
    <scope>NUCLEOTIDE SEQUENCE</scope>
    <source>
        <strain evidence="7">R11</strain>
    </source>
</reference>
<evidence type="ECO:0000259" key="6">
    <source>
        <dbReference type="Pfam" id="PF05154"/>
    </source>
</evidence>
<comment type="caution">
    <text evidence="7">The sequence shown here is derived from an EMBL/GenBank/DDBJ whole genome shotgun (WGS) entry which is preliminary data.</text>
</comment>
<dbReference type="RefSeq" id="WP_166585326.1">
    <property type="nucleotide sequence ID" value="NZ_WWEO01000041.1"/>
</dbReference>
<comment type="subcellular location">
    <subcellularLocation>
        <location evidence="1">Membrane</location>
        <topology evidence="1">Multi-pass membrane protein</topology>
    </subcellularLocation>
</comment>
<gene>
    <name evidence="7" type="ORF">GSY63_08255</name>
</gene>
<evidence type="ECO:0000256" key="2">
    <source>
        <dbReference type="ARBA" id="ARBA00022692"/>
    </source>
</evidence>
<accession>A0A965ZGH7</accession>